<dbReference type="InterPro" id="IPR036822">
    <property type="entry name" value="CutC-like_dom_sf"/>
</dbReference>
<evidence type="ECO:0000256" key="2">
    <source>
        <dbReference type="ARBA" id="ARBA00004496"/>
    </source>
</evidence>
<dbReference type="GO" id="GO:0005634">
    <property type="term" value="C:nucleus"/>
    <property type="evidence" value="ECO:0007669"/>
    <property type="project" value="UniProtKB-SubCell"/>
</dbReference>
<dbReference type="PANTHER" id="PTHR12598:SF0">
    <property type="entry name" value="COPPER HOMEOSTASIS PROTEIN CUTC HOMOLOG"/>
    <property type="match status" value="1"/>
</dbReference>
<dbReference type="Proteomes" id="UP000007110">
    <property type="component" value="Unassembled WGS sequence"/>
</dbReference>
<dbReference type="Pfam" id="PF03932">
    <property type="entry name" value="CutC"/>
    <property type="match status" value="1"/>
</dbReference>
<evidence type="ECO:0000256" key="9">
    <source>
        <dbReference type="ARBA" id="ARBA00023242"/>
    </source>
</evidence>
<dbReference type="CTD" id="51076"/>
<evidence type="ECO:0000256" key="6">
    <source>
        <dbReference type="ARBA" id="ARBA00022490"/>
    </source>
</evidence>
<organism evidence="11 12">
    <name type="scientific">Strongylocentrotus purpuratus</name>
    <name type="common">Purple sea urchin</name>
    <dbReference type="NCBI Taxonomy" id="7668"/>
    <lineage>
        <taxon>Eukaryota</taxon>
        <taxon>Metazoa</taxon>
        <taxon>Echinodermata</taxon>
        <taxon>Eleutherozoa</taxon>
        <taxon>Echinozoa</taxon>
        <taxon>Echinoidea</taxon>
        <taxon>Euechinoidea</taxon>
        <taxon>Echinacea</taxon>
        <taxon>Camarodonta</taxon>
        <taxon>Echinidea</taxon>
        <taxon>Strongylocentrotidae</taxon>
        <taxon>Strongylocentrotus</taxon>
    </lineage>
</organism>
<keyword evidence="6" id="KW-0963">Cytoplasm</keyword>
<sequence>MEICIDSVESAIAAQDGGAARVELCANLFEGGTTPSLGLLQVIKQECPALPVFILIRPRGGDFVYSILEFQVMKQDIKLMKEHGADGFVLGVLTNDGNVDKDRCRELMALCRPLPTTFHRAFDMCADGYAALEDIISLGFDRLLTSGQESTVLEGLPMIAELVTRSQGRIIIMPGGGITERNLQRILDGSGVKEFHCSARTARQSQTTYRNPAVSMGAALRPPEFSMKQADSDLIRRLDGIQTQR</sequence>
<reference evidence="12" key="1">
    <citation type="submission" date="2015-02" db="EMBL/GenBank/DDBJ databases">
        <title>Genome sequencing for Strongylocentrotus purpuratus.</title>
        <authorList>
            <person name="Murali S."/>
            <person name="Liu Y."/>
            <person name="Vee V."/>
            <person name="English A."/>
            <person name="Wang M."/>
            <person name="Skinner E."/>
            <person name="Han Y."/>
            <person name="Muzny D.M."/>
            <person name="Worley K.C."/>
            <person name="Gibbs R.A."/>
        </authorList>
    </citation>
    <scope>NUCLEOTIDE SEQUENCE</scope>
</reference>
<evidence type="ECO:0000313" key="11">
    <source>
        <dbReference type="EnsemblMetazoa" id="XP_030841381"/>
    </source>
</evidence>
<dbReference type="GeneID" id="580117"/>
<dbReference type="GO" id="GO:0046872">
    <property type="term" value="F:metal ion binding"/>
    <property type="evidence" value="ECO:0007669"/>
    <property type="project" value="UniProtKB-KW"/>
</dbReference>
<dbReference type="AlphaFoldDB" id="A0A7M7SYT7"/>
<protein>
    <recommendedName>
        <fullName evidence="5">Copper homeostasis protein cutC homolog</fullName>
    </recommendedName>
</protein>
<evidence type="ECO:0000256" key="3">
    <source>
        <dbReference type="ARBA" id="ARBA00007768"/>
    </source>
</evidence>
<dbReference type="SUPFAM" id="SSF110395">
    <property type="entry name" value="CutC-like"/>
    <property type="match status" value="1"/>
</dbReference>
<dbReference type="Gene3D" id="3.20.20.380">
    <property type="entry name" value="Copper homeostasis (CutC) domain"/>
    <property type="match status" value="1"/>
</dbReference>
<comment type="subunit">
    <text evidence="4">Homotetramer.</text>
</comment>
<name>A0A7M7SYT7_STRPU</name>
<evidence type="ECO:0000256" key="5">
    <source>
        <dbReference type="ARBA" id="ARBA00019014"/>
    </source>
</evidence>
<keyword evidence="7" id="KW-0479">Metal-binding</keyword>
<evidence type="ECO:0000256" key="8">
    <source>
        <dbReference type="ARBA" id="ARBA00023008"/>
    </source>
</evidence>
<dbReference type="FunFam" id="3.20.20.380:FF:000002">
    <property type="entry name" value="copper homeostasis protein cutC homolog"/>
    <property type="match status" value="1"/>
</dbReference>
<keyword evidence="8" id="KW-0186">Copper</keyword>
<comment type="similarity">
    <text evidence="3">Belongs to the CutC family.</text>
</comment>
<dbReference type="EnsemblMetazoa" id="XM_030985521">
    <property type="protein sequence ID" value="XP_030841381"/>
    <property type="gene ID" value="LOC580117"/>
</dbReference>
<evidence type="ECO:0000256" key="10">
    <source>
        <dbReference type="ARBA" id="ARBA00055012"/>
    </source>
</evidence>
<evidence type="ECO:0000256" key="4">
    <source>
        <dbReference type="ARBA" id="ARBA00011881"/>
    </source>
</evidence>
<dbReference type="GO" id="GO:0005737">
    <property type="term" value="C:cytoplasm"/>
    <property type="evidence" value="ECO:0007669"/>
    <property type="project" value="UniProtKB-SubCell"/>
</dbReference>
<proteinExistence type="inferred from homology"/>
<evidence type="ECO:0000256" key="7">
    <source>
        <dbReference type="ARBA" id="ARBA00022723"/>
    </source>
</evidence>
<dbReference type="InterPro" id="IPR005627">
    <property type="entry name" value="CutC-like"/>
</dbReference>
<dbReference type="RefSeq" id="XP_030841381.1">
    <property type="nucleotide sequence ID" value="XM_030985521.1"/>
</dbReference>
<evidence type="ECO:0000256" key="1">
    <source>
        <dbReference type="ARBA" id="ARBA00004123"/>
    </source>
</evidence>
<evidence type="ECO:0000313" key="12">
    <source>
        <dbReference type="Proteomes" id="UP000007110"/>
    </source>
</evidence>
<dbReference type="PANTHER" id="PTHR12598">
    <property type="entry name" value="COPPER HOMEOSTASIS PROTEIN CUTC"/>
    <property type="match status" value="1"/>
</dbReference>
<accession>A0A7M7SYT7</accession>
<reference evidence="11" key="2">
    <citation type="submission" date="2021-01" db="UniProtKB">
        <authorList>
            <consortium name="EnsemblMetazoa"/>
        </authorList>
    </citation>
    <scope>IDENTIFICATION</scope>
</reference>
<comment type="function">
    <text evidence="10">May play a role in copper homeostasis. Can bind one Cu(1+) per subunit.</text>
</comment>
<keyword evidence="12" id="KW-1185">Reference proteome</keyword>
<dbReference type="HAMAP" id="MF_00795">
    <property type="entry name" value="CutC"/>
    <property type="match status" value="1"/>
</dbReference>
<comment type="subcellular location">
    <subcellularLocation>
        <location evidence="2">Cytoplasm</location>
    </subcellularLocation>
    <subcellularLocation>
        <location evidence="1">Nucleus</location>
    </subcellularLocation>
</comment>
<keyword evidence="9" id="KW-0539">Nucleus</keyword>